<comment type="caution">
    <text evidence="3">The sequence shown here is derived from an EMBL/GenBank/DDBJ whole genome shotgun (WGS) entry which is preliminary data.</text>
</comment>
<dbReference type="PANTHER" id="PTHR48258">
    <property type="entry name" value="DUF4218 DOMAIN-CONTAINING PROTEIN-RELATED"/>
    <property type="match status" value="1"/>
</dbReference>
<dbReference type="InterPro" id="IPR025312">
    <property type="entry name" value="DUF4216"/>
</dbReference>
<evidence type="ECO:0000259" key="1">
    <source>
        <dbReference type="Pfam" id="PF13952"/>
    </source>
</evidence>
<accession>A0A396GV98</accession>
<feature type="domain" description="DUF4218" evidence="2">
    <location>
        <begin position="1"/>
        <end position="31"/>
    </location>
</feature>
<evidence type="ECO:0000259" key="2">
    <source>
        <dbReference type="Pfam" id="PF13960"/>
    </source>
</evidence>
<name>A0A396GV98_MEDTR</name>
<protein>
    <recommendedName>
        <fullName evidence="4">DUF4216 domain-containing protein</fullName>
    </recommendedName>
</protein>
<dbReference type="Gramene" id="rna39253">
    <property type="protein sequence ID" value="RHN45056.1"/>
    <property type="gene ID" value="gene39253"/>
</dbReference>
<sequence length="247" mass="29272">MAEAYVANECLTFCSQYISGVETRLNRPRRNDDQMDSTLKDNVTFLHPIGRPLGVKKKQKFRLGKRRRVSRTKLEKKELTQAHRYVLSNCDAVSPYIDEHLELLKRQNRKQRLSQLEIDKQHGQKFTEWFKQRIHRLDEEGSRQVTDKLRWLARGPNEVVRRFTGYAINGFRFHTKERERYLKTQNSGVVVKTKTSKDEVNYYGAITDIFQLDYSNNYKVVLFKCDWVDIKKGVKKDKFGTTLVNFK</sequence>
<dbReference type="PANTHER" id="PTHR48258:SF15">
    <property type="entry name" value="OS02G0543900 PROTEIN"/>
    <property type="match status" value="1"/>
</dbReference>
<evidence type="ECO:0000313" key="3">
    <source>
        <dbReference type="EMBL" id="RHN45056.1"/>
    </source>
</evidence>
<organism evidence="3">
    <name type="scientific">Medicago truncatula</name>
    <name type="common">Barrel medic</name>
    <name type="synonym">Medicago tribuloides</name>
    <dbReference type="NCBI Taxonomy" id="3880"/>
    <lineage>
        <taxon>Eukaryota</taxon>
        <taxon>Viridiplantae</taxon>
        <taxon>Streptophyta</taxon>
        <taxon>Embryophyta</taxon>
        <taxon>Tracheophyta</taxon>
        <taxon>Spermatophyta</taxon>
        <taxon>Magnoliopsida</taxon>
        <taxon>eudicotyledons</taxon>
        <taxon>Gunneridae</taxon>
        <taxon>Pentapetalae</taxon>
        <taxon>rosids</taxon>
        <taxon>fabids</taxon>
        <taxon>Fabales</taxon>
        <taxon>Fabaceae</taxon>
        <taxon>Papilionoideae</taxon>
        <taxon>50 kb inversion clade</taxon>
        <taxon>NPAAA clade</taxon>
        <taxon>Hologalegina</taxon>
        <taxon>IRL clade</taxon>
        <taxon>Trifolieae</taxon>
        <taxon>Medicago</taxon>
    </lineage>
</organism>
<dbReference type="EMBL" id="PSQE01000007">
    <property type="protein sequence ID" value="RHN45056.1"/>
    <property type="molecule type" value="Genomic_DNA"/>
</dbReference>
<evidence type="ECO:0008006" key="4">
    <source>
        <dbReference type="Google" id="ProtNLM"/>
    </source>
</evidence>
<dbReference type="Proteomes" id="UP000265566">
    <property type="component" value="Chromosome 7"/>
</dbReference>
<dbReference type="Pfam" id="PF13952">
    <property type="entry name" value="DUF4216"/>
    <property type="match status" value="1"/>
</dbReference>
<dbReference type="Pfam" id="PF13960">
    <property type="entry name" value="DUF4218"/>
    <property type="match status" value="1"/>
</dbReference>
<dbReference type="AlphaFoldDB" id="A0A396GV98"/>
<gene>
    <name evidence="3" type="ORF">MtrunA17_Chr7g0226111</name>
</gene>
<feature type="domain" description="DUF4216" evidence="1">
    <location>
        <begin position="211"/>
        <end position="247"/>
    </location>
</feature>
<proteinExistence type="predicted"/>
<reference evidence="3" key="1">
    <citation type="journal article" date="2018" name="Nat. Plants">
        <title>Whole-genome landscape of Medicago truncatula symbiotic genes.</title>
        <authorList>
            <person name="Pecrix Y."/>
            <person name="Gamas P."/>
            <person name="Carrere S."/>
        </authorList>
    </citation>
    <scope>NUCLEOTIDE SEQUENCE</scope>
    <source>
        <tissue evidence="3">Leaves</tissue>
    </source>
</reference>
<dbReference type="InterPro" id="IPR025452">
    <property type="entry name" value="DUF4218"/>
</dbReference>